<evidence type="ECO:0000313" key="3">
    <source>
        <dbReference type="Proteomes" id="UP000800235"/>
    </source>
</evidence>
<feature type="compositionally biased region" description="Basic residues" evidence="1">
    <location>
        <begin position="21"/>
        <end position="32"/>
    </location>
</feature>
<protein>
    <submittedName>
        <fullName evidence="2">Uncharacterized protein</fullName>
    </submittedName>
</protein>
<dbReference type="EMBL" id="MU007023">
    <property type="protein sequence ID" value="KAF2433016.1"/>
    <property type="molecule type" value="Genomic_DNA"/>
</dbReference>
<accession>A0A9P4NXN8</accession>
<feature type="non-terminal residue" evidence="2">
    <location>
        <position position="1"/>
    </location>
</feature>
<proteinExistence type="predicted"/>
<organism evidence="2 3">
    <name type="scientific">Tothia fuscella</name>
    <dbReference type="NCBI Taxonomy" id="1048955"/>
    <lineage>
        <taxon>Eukaryota</taxon>
        <taxon>Fungi</taxon>
        <taxon>Dikarya</taxon>
        <taxon>Ascomycota</taxon>
        <taxon>Pezizomycotina</taxon>
        <taxon>Dothideomycetes</taxon>
        <taxon>Pleosporomycetidae</taxon>
        <taxon>Venturiales</taxon>
        <taxon>Cylindrosympodiaceae</taxon>
        <taxon>Tothia</taxon>
    </lineage>
</organism>
<dbReference type="AlphaFoldDB" id="A0A9P4NXN8"/>
<name>A0A9P4NXN8_9PEZI</name>
<dbReference type="OrthoDB" id="6247875at2759"/>
<gene>
    <name evidence="2" type="ORF">EJ08DRAFT_584699</name>
</gene>
<comment type="caution">
    <text evidence="2">The sequence shown here is derived from an EMBL/GenBank/DDBJ whole genome shotgun (WGS) entry which is preliminary data.</text>
</comment>
<evidence type="ECO:0000313" key="2">
    <source>
        <dbReference type="EMBL" id="KAF2433016.1"/>
    </source>
</evidence>
<keyword evidence="3" id="KW-1185">Reference proteome</keyword>
<reference evidence="2" key="1">
    <citation type="journal article" date="2020" name="Stud. Mycol.">
        <title>101 Dothideomycetes genomes: a test case for predicting lifestyles and emergence of pathogens.</title>
        <authorList>
            <person name="Haridas S."/>
            <person name="Albert R."/>
            <person name="Binder M."/>
            <person name="Bloem J."/>
            <person name="Labutti K."/>
            <person name="Salamov A."/>
            <person name="Andreopoulos B."/>
            <person name="Baker S."/>
            <person name="Barry K."/>
            <person name="Bills G."/>
            <person name="Bluhm B."/>
            <person name="Cannon C."/>
            <person name="Castanera R."/>
            <person name="Culley D."/>
            <person name="Daum C."/>
            <person name="Ezra D."/>
            <person name="Gonzalez J."/>
            <person name="Henrissat B."/>
            <person name="Kuo A."/>
            <person name="Liang C."/>
            <person name="Lipzen A."/>
            <person name="Lutzoni F."/>
            <person name="Magnuson J."/>
            <person name="Mondo S."/>
            <person name="Nolan M."/>
            <person name="Ohm R."/>
            <person name="Pangilinan J."/>
            <person name="Park H.-J."/>
            <person name="Ramirez L."/>
            <person name="Alfaro M."/>
            <person name="Sun H."/>
            <person name="Tritt A."/>
            <person name="Yoshinaga Y."/>
            <person name="Zwiers L.-H."/>
            <person name="Turgeon B."/>
            <person name="Goodwin S."/>
            <person name="Spatafora J."/>
            <person name="Crous P."/>
            <person name="Grigoriev I."/>
        </authorList>
    </citation>
    <scope>NUCLEOTIDE SEQUENCE</scope>
    <source>
        <strain evidence="2">CBS 130266</strain>
    </source>
</reference>
<dbReference type="Proteomes" id="UP000800235">
    <property type="component" value="Unassembled WGS sequence"/>
</dbReference>
<evidence type="ECO:0000256" key="1">
    <source>
        <dbReference type="SAM" id="MobiDB-lite"/>
    </source>
</evidence>
<feature type="region of interest" description="Disordered" evidence="1">
    <location>
        <begin position="1"/>
        <end position="38"/>
    </location>
</feature>
<sequence>KAKEEHMKKYHRYSYQPRKPSEKKRRMTKKKAAPLQSETAVPSFALRGRVF</sequence>